<dbReference type="AlphaFoldDB" id="B0MZG8"/>
<comment type="caution">
    <text evidence="1">The sequence shown here is derived from an EMBL/GenBank/DDBJ whole genome shotgun (WGS) entry which is preliminary data.</text>
</comment>
<dbReference type="OrthoDB" id="1040728at2"/>
<reference evidence="1" key="1">
    <citation type="submission" date="2007-10" db="EMBL/GenBank/DDBJ databases">
        <authorList>
            <person name="Fulton L."/>
            <person name="Clifton S."/>
            <person name="Fulton B."/>
            <person name="Xu J."/>
            <person name="Minx P."/>
            <person name="Pepin K.H."/>
            <person name="Johnson M."/>
            <person name="Thiruvilangam P."/>
            <person name="Bhonagiri V."/>
            <person name="Nash W.E."/>
            <person name="Mardis E.R."/>
            <person name="Wilson R.K."/>
        </authorList>
    </citation>
    <scope>NUCLEOTIDE SEQUENCE [LARGE SCALE GENOMIC DNA]</scope>
    <source>
        <strain evidence="1">DSM 17216</strain>
    </source>
</reference>
<dbReference type="GeneID" id="73802940"/>
<reference evidence="1" key="2">
    <citation type="submission" date="2013-09" db="EMBL/GenBank/DDBJ databases">
        <title>Draft genome sequence of Alistipes putredinis (DSM 17216).</title>
        <authorList>
            <person name="Sudarsanam P."/>
            <person name="Ley R."/>
            <person name="Guruge J."/>
            <person name="Turnbaugh P.J."/>
            <person name="Mahowald M."/>
            <person name="Liep D."/>
            <person name="Gordon J."/>
        </authorList>
    </citation>
    <scope>NUCLEOTIDE SEQUENCE</scope>
    <source>
        <strain evidence="1">DSM 17216</strain>
    </source>
</reference>
<dbReference type="HOGENOM" id="CLU_2789383_0_0_10"/>
<gene>
    <name evidence="1" type="ORF">ALIPUT_02542</name>
</gene>
<accession>B0MZG8</accession>
<keyword evidence="2" id="KW-1185">Reference proteome</keyword>
<sequence>MARLKKDLHKYVEIREEDYLQLVENTMIVEAMKLAGVEKLPLWKAVRRILDDKRIEIHVKPVNRRYAD</sequence>
<dbReference type="Proteomes" id="UP000005819">
    <property type="component" value="Unassembled WGS sequence"/>
</dbReference>
<evidence type="ECO:0000313" key="1">
    <source>
        <dbReference type="EMBL" id="EDS03004.1"/>
    </source>
</evidence>
<name>B0MZG8_9BACT</name>
<dbReference type="EMBL" id="ABFK02000020">
    <property type="protein sequence ID" value="EDS03004.1"/>
    <property type="molecule type" value="Genomic_DNA"/>
</dbReference>
<dbReference type="RefSeq" id="WP_004328583.1">
    <property type="nucleotide sequence ID" value="NZ_DS499577.1"/>
</dbReference>
<dbReference type="eggNOG" id="ENOG50345C6">
    <property type="taxonomic scope" value="Bacteria"/>
</dbReference>
<proteinExistence type="predicted"/>
<protein>
    <submittedName>
        <fullName evidence="1">Uncharacterized protein</fullName>
    </submittedName>
</protein>
<organism evidence="1 2">
    <name type="scientific">Alistipes putredinis DSM 17216</name>
    <dbReference type="NCBI Taxonomy" id="445970"/>
    <lineage>
        <taxon>Bacteria</taxon>
        <taxon>Pseudomonadati</taxon>
        <taxon>Bacteroidota</taxon>
        <taxon>Bacteroidia</taxon>
        <taxon>Bacteroidales</taxon>
        <taxon>Rikenellaceae</taxon>
        <taxon>Alistipes</taxon>
    </lineage>
</organism>
<evidence type="ECO:0000313" key="2">
    <source>
        <dbReference type="Proteomes" id="UP000005819"/>
    </source>
</evidence>